<proteinExistence type="predicted"/>
<dbReference type="AlphaFoldDB" id="A0A1H7FFD5"/>
<accession>A0A1H7FFD5</accession>
<sequence length="93" mass="10581">MKKKLMGIISIVAVAAVAGYNMYSSRSEIRLSDLALANVEAFAQNESNPNKQKCYRKWRKASSQDALAIWDWVCQDCESYWLLEAGQRNECSK</sequence>
<reference evidence="1 2" key="1">
    <citation type="journal article" date="2019" name="Nat. Med.">
        <title>A library of human gut bacterial isolates paired with longitudinal multiomics data enables mechanistic microbiome research.</title>
        <authorList>
            <person name="Poyet M."/>
            <person name="Groussin M."/>
            <person name="Gibbons S.M."/>
            <person name="Avila-Pacheco J."/>
            <person name="Jiang X."/>
            <person name="Kearney S.M."/>
            <person name="Perrotta A.R."/>
            <person name="Berdy B."/>
            <person name="Zhao S."/>
            <person name="Lieberman T.D."/>
            <person name="Swanson P.K."/>
            <person name="Smith M."/>
            <person name="Roesemann S."/>
            <person name="Alexander J.E."/>
            <person name="Rich S.A."/>
            <person name="Livny J."/>
            <person name="Vlamakis H."/>
            <person name="Clish C."/>
            <person name="Bullock K."/>
            <person name="Deik A."/>
            <person name="Scott J."/>
            <person name="Pierce K.A."/>
            <person name="Xavier R.J."/>
            <person name="Alm E.J."/>
        </authorList>
    </citation>
    <scope>NUCLEOTIDE SEQUENCE [LARGE SCALE GENOMIC DNA]</scope>
    <source>
        <strain evidence="1 2">BIOML-A165</strain>
    </source>
</reference>
<evidence type="ECO:0000313" key="1">
    <source>
        <dbReference type="EMBL" id="KAB4449275.1"/>
    </source>
</evidence>
<evidence type="ECO:0000313" key="2">
    <source>
        <dbReference type="Proteomes" id="UP000460317"/>
    </source>
</evidence>
<dbReference type="RefSeq" id="WP_048693319.1">
    <property type="nucleotide sequence ID" value="NZ_CAXTGU010000012.1"/>
</dbReference>
<name>A0A1H7FFD5_BACT4</name>
<dbReference type="Proteomes" id="UP000460317">
    <property type="component" value="Unassembled WGS sequence"/>
</dbReference>
<organism evidence="1 2">
    <name type="scientific">Bacteroides thetaiotaomicron</name>
    <dbReference type="NCBI Taxonomy" id="818"/>
    <lineage>
        <taxon>Bacteria</taxon>
        <taxon>Pseudomonadati</taxon>
        <taxon>Bacteroidota</taxon>
        <taxon>Bacteroidia</taxon>
        <taxon>Bacteroidales</taxon>
        <taxon>Bacteroidaceae</taxon>
        <taxon>Bacteroides</taxon>
    </lineage>
</organism>
<comment type="caution">
    <text evidence="1">The sequence shown here is derived from an EMBL/GenBank/DDBJ whole genome shotgun (WGS) entry which is preliminary data.</text>
</comment>
<dbReference type="EMBL" id="WCSB01000022">
    <property type="protein sequence ID" value="KAB4449275.1"/>
    <property type="molecule type" value="Genomic_DNA"/>
</dbReference>
<dbReference type="Pfam" id="PF14055">
    <property type="entry name" value="NVEALA"/>
    <property type="match status" value="1"/>
</dbReference>
<protein>
    <submittedName>
        <fullName evidence="1">Uncharacterized protein</fullName>
    </submittedName>
</protein>
<gene>
    <name evidence="1" type="ORF">GAN93_19740</name>
</gene>
<dbReference type="InterPro" id="IPR025905">
    <property type="entry name" value="NVEALA"/>
</dbReference>